<dbReference type="EMBL" id="FMUS01000024">
    <property type="protein sequence ID" value="SCY96301.1"/>
    <property type="molecule type" value="Genomic_DNA"/>
</dbReference>
<protein>
    <submittedName>
        <fullName evidence="6">ABC-2 type transport system ATP-binding protein</fullName>
    </submittedName>
</protein>
<dbReference type="InterPro" id="IPR027417">
    <property type="entry name" value="P-loop_NTPase"/>
</dbReference>
<dbReference type="InterPro" id="IPR003593">
    <property type="entry name" value="AAA+_ATPase"/>
</dbReference>
<evidence type="ECO:0000313" key="7">
    <source>
        <dbReference type="Proteomes" id="UP000198636"/>
    </source>
</evidence>
<dbReference type="PANTHER" id="PTHR42711:SF5">
    <property type="entry name" value="ABC TRANSPORTER ATP-BINDING PROTEIN NATA"/>
    <property type="match status" value="1"/>
</dbReference>
<evidence type="ECO:0000256" key="2">
    <source>
        <dbReference type="ARBA" id="ARBA00022448"/>
    </source>
</evidence>
<evidence type="ECO:0000256" key="3">
    <source>
        <dbReference type="ARBA" id="ARBA00022741"/>
    </source>
</evidence>
<evidence type="ECO:0000256" key="1">
    <source>
        <dbReference type="ARBA" id="ARBA00005417"/>
    </source>
</evidence>
<name>A0A1G5K7R6_9FIRM</name>
<dbReference type="SUPFAM" id="SSF52540">
    <property type="entry name" value="P-loop containing nucleoside triphosphate hydrolases"/>
    <property type="match status" value="1"/>
</dbReference>
<keyword evidence="4 6" id="KW-0067">ATP-binding</keyword>
<dbReference type="AlphaFoldDB" id="A0A1G5K7R6"/>
<dbReference type="InterPro" id="IPR003439">
    <property type="entry name" value="ABC_transporter-like_ATP-bd"/>
</dbReference>
<dbReference type="GO" id="GO:0005524">
    <property type="term" value="F:ATP binding"/>
    <property type="evidence" value="ECO:0007669"/>
    <property type="project" value="UniProtKB-KW"/>
</dbReference>
<organism evidence="6 7">
    <name type="scientific">Alkaliphilus peptidifermentans DSM 18978</name>
    <dbReference type="NCBI Taxonomy" id="1120976"/>
    <lineage>
        <taxon>Bacteria</taxon>
        <taxon>Bacillati</taxon>
        <taxon>Bacillota</taxon>
        <taxon>Clostridia</taxon>
        <taxon>Peptostreptococcales</taxon>
        <taxon>Natronincolaceae</taxon>
        <taxon>Alkaliphilus</taxon>
    </lineage>
</organism>
<dbReference type="Gene3D" id="3.40.50.300">
    <property type="entry name" value="P-loop containing nucleotide triphosphate hydrolases"/>
    <property type="match status" value="1"/>
</dbReference>
<reference evidence="6 7" key="1">
    <citation type="submission" date="2016-10" db="EMBL/GenBank/DDBJ databases">
        <authorList>
            <person name="de Groot N.N."/>
        </authorList>
    </citation>
    <scope>NUCLEOTIDE SEQUENCE [LARGE SCALE GENOMIC DNA]</scope>
    <source>
        <strain evidence="6 7">DSM 18978</strain>
    </source>
</reference>
<sequence length="314" mass="35058">MDILQTCELYKKVSDKFSLKNINLNIESGDFLALIGKNGAGKTTLLRIISGLLRYDTGKVLIDGIPVEKSSKVNKLIGIVQQSKGLPDSLTVQEYVRFQGRLRNADIKVLNGLIEISGLTEYYNQYLSTLSGGNLRKLHIMLSIMHKPKLVIMDEPTVGLDPIVRRDIWKYIYSLKELGISAIISTHYIDEAEILSDKIAIIDNGSIVTSGTKDEIKKLYNEENGLEVTLIDNNEALSFLNEIAKLNIDFIKSANVFNDKVKIITNGYDCSYLLLISKFLAEGAYKVKMIKLLDLSIEDVLVKIISPKALLSDI</sequence>
<dbReference type="PANTHER" id="PTHR42711">
    <property type="entry name" value="ABC TRANSPORTER ATP-BINDING PROTEIN"/>
    <property type="match status" value="1"/>
</dbReference>
<gene>
    <name evidence="6" type="ORF">SAMN03080606_03265</name>
</gene>
<keyword evidence="2" id="KW-0813">Transport</keyword>
<accession>A0A1G5K7R6</accession>
<dbReference type="STRING" id="1120976.SAMN03080606_03265"/>
<dbReference type="PROSITE" id="PS50893">
    <property type="entry name" value="ABC_TRANSPORTER_2"/>
    <property type="match status" value="1"/>
</dbReference>
<proteinExistence type="inferred from homology"/>
<keyword evidence="7" id="KW-1185">Reference proteome</keyword>
<dbReference type="RefSeq" id="WP_091545650.1">
    <property type="nucleotide sequence ID" value="NZ_FMUS01000024.1"/>
</dbReference>
<dbReference type="OrthoDB" id="9804819at2"/>
<comment type="similarity">
    <text evidence="1">Belongs to the ABC transporter superfamily.</text>
</comment>
<dbReference type="InterPro" id="IPR050763">
    <property type="entry name" value="ABC_transporter_ATP-binding"/>
</dbReference>
<evidence type="ECO:0000259" key="5">
    <source>
        <dbReference type="PROSITE" id="PS50893"/>
    </source>
</evidence>
<evidence type="ECO:0000313" key="6">
    <source>
        <dbReference type="EMBL" id="SCY96301.1"/>
    </source>
</evidence>
<feature type="domain" description="ABC transporter" evidence="5">
    <location>
        <begin position="4"/>
        <end position="229"/>
    </location>
</feature>
<keyword evidence="3" id="KW-0547">Nucleotide-binding</keyword>
<evidence type="ECO:0000256" key="4">
    <source>
        <dbReference type="ARBA" id="ARBA00022840"/>
    </source>
</evidence>
<dbReference type="Proteomes" id="UP000198636">
    <property type="component" value="Unassembled WGS sequence"/>
</dbReference>
<dbReference type="SMART" id="SM00382">
    <property type="entry name" value="AAA"/>
    <property type="match status" value="1"/>
</dbReference>
<dbReference type="GO" id="GO:0016887">
    <property type="term" value="F:ATP hydrolysis activity"/>
    <property type="evidence" value="ECO:0007669"/>
    <property type="project" value="InterPro"/>
</dbReference>
<dbReference type="Pfam" id="PF00005">
    <property type="entry name" value="ABC_tran"/>
    <property type="match status" value="1"/>
</dbReference>